<dbReference type="Pfam" id="PF01019">
    <property type="entry name" value="G_glu_transpept"/>
    <property type="match status" value="1"/>
</dbReference>
<keyword evidence="1" id="KW-0378">Hydrolase</keyword>
<comment type="caution">
    <text evidence="1">The sequence shown here is derived from an EMBL/GenBank/DDBJ whole genome shotgun (WGS) entry which is preliminary data.</text>
</comment>
<dbReference type="PRINTS" id="PR01210">
    <property type="entry name" value="GGTRANSPTASE"/>
</dbReference>
<dbReference type="EMBL" id="SMAJ01000004">
    <property type="protein sequence ID" value="TCT08846.1"/>
    <property type="molecule type" value="Genomic_DNA"/>
</dbReference>
<accession>A0A4R3M740</accession>
<reference evidence="1 2" key="1">
    <citation type="submission" date="2019-03" db="EMBL/GenBank/DDBJ databases">
        <title>Genomic Encyclopedia of Type Strains, Phase IV (KMG-IV): sequencing the most valuable type-strain genomes for metagenomic binning, comparative biology and taxonomic classification.</title>
        <authorList>
            <person name="Goeker M."/>
        </authorList>
    </citation>
    <scope>NUCLEOTIDE SEQUENCE [LARGE SCALE GENOMIC DNA]</scope>
    <source>
        <strain evidence="1 2">DSM 24591</strain>
    </source>
</reference>
<sequence length="612" mass="67351">MPDSFTTRPEIKGTFGVVSSTHWIASQVAMGVLERGGNAFDAAVAGGFSLQVVEPHLNGPGGEVPILFWSEKEKRVLSLCGQGPAPKLANAQYFRDKGLDLVPGIGLLPACVPGAFSAWLTLLRDYGTWELGDVLRPAIELASQGFPLVPRIVQAVVAVQDLFRKEWPDSAATWLPNGKIPDSNELFRLPAIAATYTRLINEANSKADTRRERIDAALSIWQEGFVAQSIDRYYKTHAVRDTTGERNSGLLRLEDMAEWRPAYEEPVTLQYGRYTVAKCGPWSQGPVFLQQLSLLRHFNVAGMDPYSSQFIHCLAESAKLAYADRLAWYGDPLAVRVPIQALLSEEYSRKRAKLISDKASDILRPGSPEGHSPVLPDLKASERTLASSDIRFGVGEPTFADLPPVETWADKEIFVGDTCHLDVIDKQGNMVSATPSGGWLSSSPVIPELGFPITTRLQITWLEENLPGALRPGFRPTTTLSPSLALKDNQPYMVFGTPGGDQQDQWPLAFFLRHTTMGMNLQEAIDAPSWHINHFPGSFWPRATTLNHITLESRFNEACIAELRAAGHNVKIGDPWSEGRISACTREFTKNGHLLLRAAANPRGMQGYAVGR</sequence>
<dbReference type="RefSeq" id="WP_132580836.1">
    <property type="nucleotide sequence ID" value="NZ_SMAJ01000004.1"/>
</dbReference>
<dbReference type="SUPFAM" id="SSF56235">
    <property type="entry name" value="N-terminal nucleophile aminohydrolases (Ntn hydrolases)"/>
    <property type="match status" value="1"/>
</dbReference>
<evidence type="ECO:0000313" key="1">
    <source>
        <dbReference type="EMBL" id="TCT08846.1"/>
    </source>
</evidence>
<dbReference type="Gene3D" id="3.60.20.40">
    <property type="match status" value="1"/>
</dbReference>
<dbReference type="InterPro" id="IPR043138">
    <property type="entry name" value="GGT_lsub"/>
</dbReference>
<dbReference type="PANTHER" id="PTHR43881:SF1">
    <property type="entry name" value="GAMMA-GLUTAMYLTRANSPEPTIDASE (AFU_ORTHOLOGUE AFUA_4G13580)"/>
    <property type="match status" value="1"/>
</dbReference>
<gene>
    <name evidence="1" type="ORF">EDC26_1044</name>
</gene>
<name>A0A4R3M740_9BURK</name>
<dbReference type="Gene3D" id="1.10.246.130">
    <property type="match status" value="1"/>
</dbReference>
<dbReference type="InterPro" id="IPR052896">
    <property type="entry name" value="GGT-like_enzyme"/>
</dbReference>
<evidence type="ECO:0000313" key="2">
    <source>
        <dbReference type="Proteomes" id="UP000295525"/>
    </source>
</evidence>
<keyword evidence="2" id="KW-1185">Reference proteome</keyword>
<dbReference type="InterPro" id="IPR043137">
    <property type="entry name" value="GGT_ssub_C"/>
</dbReference>
<dbReference type="AlphaFoldDB" id="A0A4R3M740"/>
<organism evidence="1 2">
    <name type="scientific">Paralcaligenes ureilyticus</name>
    <dbReference type="NCBI Taxonomy" id="627131"/>
    <lineage>
        <taxon>Bacteria</taxon>
        <taxon>Pseudomonadati</taxon>
        <taxon>Pseudomonadota</taxon>
        <taxon>Betaproteobacteria</taxon>
        <taxon>Burkholderiales</taxon>
        <taxon>Alcaligenaceae</taxon>
        <taxon>Paralcaligenes</taxon>
    </lineage>
</organism>
<dbReference type="PANTHER" id="PTHR43881">
    <property type="entry name" value="GAMMA-GLUTAMYLTRANSPEPTIDASE (AFU_ORTHOLOGUE AFUA_4G13580)"/>
    <property type="match status" value="1"/>
</dbReference>
<proteinExistence type="predicted"/>
<dbReference type="InterPro" id="IPR029055">
    <property type="entry name" value="Ntn_hydrolases_N"/>
</dbReference>
<dbReference type="OrthoDB" id="5297205at2"/>
<protein>
    <submittedName>
        <fullName evidence="1">Gamma-glutamyltranspeptidase/glutathione hydrolase</fullName>
    </submittedName>
</protein>
<dbReference type="GO" id="GO:0016787">
    <property type="term" value="F:hydrolase activity"/>
    <property type="evidence" value="ECO:0007669"/>
    <property type="project" value="UniProtKB-KW"/>
</dbReference>
<dbReference type="Proteomes" id="UP000295525">
    <property type="component" value="Unassembled WGS sequence"/>
</dbReference>